<name>A0A1W1I5N8_9BACT</name>
<dbReference type="PANTHER" id="PTHR43948:SF10">
    <property type="entry name" value="MRJ, ISOFORM E"/>
    <property type="match status" value="1"/>
</dbReference>
<sequence length="211" mass="24357">MRIDYYRVLGVSREASDEAIKKAYRKLVFEHHPDRNPNSRTAEARIREINAAYEIVGDPEKRRSYDRLHWGDETRDDVVDTAVILDEMEKKLFDEGRKELFAVLMKNVRRIKDELAVIRERTVADQGYDSFKETIIHARAAETLEEFITDEMAGRADRLVEVAAQMMVSQGVVGKNDEPGMRALRKGLGAMIRKGRIHGFAAALELFYERR</sequence>
<protein>
    <recommendedName>
        <fullName evidence="1">J domain-containing protein</fullName>
    </recommendedName>
</protein>
<gene>
    <name evidence="2" type="ORF">NSJP_2144</name>
</gene>
<evidence type="ECO:0000313" key="3">
    <source>
        <dbReference type="Proteomes" id="UP000192042"/>
    </source>
</evidence>
<dbReference type="STRING" id="1325564.NSJP_2144"/>
<dbReference type="OrthoDB" id="9779622at2"/>
<dbReference type="PROSITE" id="PS50076">
    <property type="entry name" value="DNAJ_2"/>
    <property type="match status" value="1"/>
</dbReference>
<dbReference type="PRINTS" id="PR00625">
    <property type="entry name" value="JDOMAIN"/>
</dbReference>
<dbReference type="Gene3D" id="1.10.287.110">
    <property type="entry name" value="DnaJ domain"/>
    <property type="match status" value="1"/>
</dbReference>
<evidence type="ECO:0000313" key="2">
    <source>
        <dbReference type="EMBL" id="SLM48316.1"/>
    </source>
</evidence>
<organism evidence="2 3">
    <name type="scientific">Nitrospira japonica</name>
    <dbReference type="NCBI Taxonomy" id="1325564"/>
    <lineage>
        <taxon>Bacteria</taxon>
        <taxon>Pseudomonadati</taxon>
        <taxon>Nitrospirota</taxon>
        <taxon>Nitrospiria</taxon>
        <taxon>Nitrospirales</taxon>
        <taxon>Nitrospiraceae</taxon>
        <taxon>Nitrospira</taxon>
    </lineage>
</organism>
<dbReference type="InterPro" id="IPR001623">
    <property type="entry name" value="DnaJ_domain"/>
</dbReference>
<dbReference type="CDD" id="cd06257">
    <property type="entry name" value="DnaJ"/>
    <property type="match status" value="1"/>
</dbReference>
<dbReference type="Proteomes" id="UP000192042">
    <property type="component" value="Chromosome I"/>
</dbReference>
<dbReference type="InterPro" id="IPR036869">
    <property type="entry name" value="J_dom_sf"/>
</dbReference>
<dbReference type="GO" id="GO:0044183">
    <property type="term" value="F:protein folding chaperone"/>
    <property type="evidence" value="ECO:0007669"/>
    <property type="project" value="TreeGrafter"/>
</dbReference>
<dbReference type="AlphaFoldDB" id="A0A1W1I5N8"/>
<dbReference type="KEGG" id="nja:NSJP_2144"/>
<feature type="domain" description="J" evidence="1">
    <location>
        <begin position="4"/>
        <end position="69"/>
    </location>
</feature>
<dbReference type="GO" id="GO:0005737">
    <property type="term" value="C:cytoplasm"/>
    <property type="evidence" value="ECO:0007669"/>
    <property type="project" value="TreeGrafter"/>
</dbReference>
<dbReference type="PANTHER" id="PTHR43948">
    <property type="entry name" value="DNAJ HOMOLOG SUBFAMILY B"/>
    <property type="match status" value="1"/>
</dbReference>
<dbReference type="SMART" id="SM00271">
    <property type="entry name" value="DnaJ"/>
    <property type="match status" value="1"/>
</dbReference>
<evidence type="ECO:0000259" key="1">
    <source>
        <dbReference type="PROSITE" id="PS50076"/>
    </source>
</evidence>
<keyword evidence="3" id="KW-1185">Reference proteome</keyword>
<dbReference type="GO" id="GO:0051082">
    <property type="term" value="F:unfolded protein binding"/>
    <property type="evidence" value="ECO:0007669"/>
    <property type="project" value="TreeGrafter"/>
</dbReference>
<dbReference type="EMBL" id="LT828648">
    <property type="protein sequence ID" value="SLM48316.1"/>
    <property type="molecule type" value="Genomic_DNA"/>
</dbReference>
<dbReference type="Pfam" id="PF00226">
    <property type="entry name" value="DnaJ"/>
    <property type="match status" value="1"/>
</dbReference>
<dbReference type="GO" id="GO:0051087">
    <property type="term" value="F:protein-folding chaperone binding"/>
    <property type="evidence" value="ECO:0007669"/>
    <property type="project" value="TreeGrafter"/>
</dbReference>
<reference evidence="2 3" key="1">
    <citation type="submission" date="2017-03" db="EMBL/GenBank/DDBJ databases">
        <authorList>
            <person name="Afonso C.L."/>
            <person name="Miller P.J."/>
            <person name="Scott M.A."/>
            <person name="Spackman E."/>
            <person name="Goraichik I."/>
            <person name="Dimitrov K.M."/>
            <person name="Suarez D.L."/>
            <person name="Swayne D.E."/>
        </authorList>
    </citation>
    <scope>NUCLEOTIDE SEQUENCE [LARGE SCALE GENOMIC DNA]</scope>
    <source>
        <strain evidence="2">Genome sequencing of Nitrospira japonica strain NJ11</strain>
    </source>
</reference>
<proteinExistence type="predicted"/>
<dbReference type="SUPFAM" id="SSF46565">
    <property type="entry name" value="Chaperone J-domain"/>
    <property type="match status" value="1"/>
</dbReference>
<accession>A0A1W1I5N8</accession>